<dbReference type="InParanoid" id="W4JQE4"/>
<gene>
    <name evidence="3" type="ORF">HETIRDRAFT_461191</name>
</gene>
<dbReference type="OrthoDB" id="5599269at2759"/>
<feature type="coiled-coil region" evidence="1">
    <location>
        <begin position="108"/>
        <end position="166"/>
    </location>
</feature>
<keyword evidence="4" id="KW-1185">Reference proteome</keyword>
<dbReference type="InterPro" id="IPR028245">
    <property type="entry name" value="PIL1/LSP1"/>
</dbReference>
<feature type="compositionally biased region" description="Polar residues" evidence="2">
    <location>
        <begin position="729"/>
        <end position="745"/>
    </location>
</feature>
<accession>W4JQE4</accession>
<dbReference type="RefSeq" id="XP_009552558.1">
    <property type="nucleotide sequence ID" value="XM_009554263.1"/>
</dbReference>
<dbReference type="AlphaFoldDB" id="W4JQE4"/>
<dbReference type="GO" id="GO:0006897">
    <property type="term" value="P:endocytosis"/>
    <property type="evidence" value="ECO:0007669"/>
    <property type="project" value="TreeGrafter"/>
</dbReference>
<dbReference type="GO" id="GO:0036286">
    <property type="term" value="C:eisosome filament"/>
    <property type="evidence" value="ECO:0007669"/>
    <property type="project" value="TreeGrafter"/>
</dbReference>
<feature type="compositionally biased region" description="Polar residues" evidence="2">
    <location>
        <begin position="319"/>
        <end position="333"/>
    </location>
</feature>
<proteinExistence type="predicted"/>
<name>W4JQE4_HETIT</name>
<dbReference type="Pfam" id="PF13805">
    <property type="entry name" value="Pil1"/>
    <property type="match status" value="1"/>
</dbReference>
<feature type="compositionally biased region" description="Pro residues" evidence="2">
    <location>
        <begin position="643"/>
        <end position="657"/>
    </location>
</feature>
<dbReference type="EMBL" id="KI925466">
    <property type="protein sequence ID" value="ETW75106.1"/>
    <property type="molecule type" value="Genomic_DNA"/>
</dbReference>
<feature type="compositionally biased region" description="Low complexity" evidence="2">
    <location>
        <begin position="766"/>
        <end position="781"/>
    </location>
</feature>
<dbReference type="HOGENOM" id="CLU_012875_0_0_1"/>
<dbReference type="GO" id="GO:0008289">
    <property type="term" value="F:lipid binding"/>
    <property type="evidence" value="ECO:0007669"/>
    <property type="project" value="TreeGrafter"/>
</dbReference>
<dbReference type="KEGG" id="hir:HETIRDRAFT_461191"/>
<feature type="compositionally biased region" description="Low complexity" evidence="2">
    <location>
        <begin position="685"/>
        <end position="696"/>
    </location>
</feature>
<dbReference type="GeneID" id="20677149"/>
<sequence>MFKTAATRIAHNSVIPALGGNKDLRPLQDLITAEKAIVQSLVKLSGDFTKASEALRNWGLGEGEDLGDTLSCSTTILSHFSSAISKFASHEQSIRDHMKSVRTGEESLDELKRRRKTVASKADSAERKLHKMNPEHKNLQAQTDLLNQLRDEIRSLDSQIMTDEAKLGDLKRSATKSWMTLKFGGIEELSRKGVIIGEAGKLLISEIPQDLTQPGGPRSYYSGNQTTEKYVAEAQQALSQIVFNGYPPSDRLPENASNEYRLPHPTDAPQDNSSFMGMYMTMPEPDRFNPGNASGLQVNELGALSSQGDVSHSQTLSSLPLLSENGDSPSSLDVSAVRGGGGQFATFPVRGGRPGMLASPLSEGDERDMNQSFSSSVAEALGSPRIDTSEKAPSAHLPLEPEGPAPSYDLVAPPFSQDYAPPAGPPPGAAPPAIQGLSYGEYSQQKVNEDQEDSQLPWMEPSKAERRLRFASRPVELKTPQRQSFANGLDIASGSPLPSPEPSGQHRPASPPMAPTLDPDEEKALNAAAAREVSRELDALTFSPPHPPALPSPSAQPTPSSPSHPLPPPPPPLATASMNVPSPSSPRQTDSPSHPTSPFTRNRDREGISPTPRSPVEPLAPRRSSSPNVPSPNLPSSPIDAPQQPPPSISLPPPVPMSSPQSDSNFATPQPYRTPPEYPAVGLGTSPSTSPKSSFSRPHVTPPPPPPSGVRTISAAAFRRPQNRVPSEGSFSAGSVPSAAETSPLSFKKRGLPSSPYALRPGGHGSSASLSQSQPLSVSPAQTQSPPAVAEDDQFDYISAYANEIDDHQPSKGEGFASGRYATNLETSELR</sequence>
<dbReference type="eggNOG" id="ENOG502QQ1T">
    <property type="taxonomic scope" value="Eukaryota"/>
</dbReference>
<dbReference type="GO" id="GO:0070941">
    <property type="term" value="P:eisosome assembly"/>
    <property type="evidence" value="ECO:0007669"/>
    <property type="project" value="TreeGrafter"/>
</dbReference>
<feature type="compositionally biased region" description="Polar residues" evidence="2">
    <location>
        <begin position="578"/>
        <end position="600"/>
    </location>
</feature>
<evidence type="ECO:0000256" key="1">
    <source>
        <dbReference type="SAM" id="Coils"/>
    </source>
</evidence>
<keyword evidence="1" id="KW-0175">Coiled coil</keyword>
<feature type="region of interest" description="Disordered" evidence="2">
    <location>
        <begin position="319"/>
        <end position="831"/>
    </location>
</feature>
<evidence type="ECO:0000313" key="4">
    <source>
        <dbReference type="Proteomes" id="UP000030671"/>
    </source>
</evidence>
<dbReference type="Gene3D" id="1.20.1270.60">
    <property type="entry name" value="Arfaptin homology (AH) domain/BAR domain"/>
    <property type="match status" value="1"/>
</dbReference>
<dbReference type="GO" id="GO:0005886">
    <property type="term" value="C:plasma membrane"/>
    <property type="evidence" value="ECO:0007669"/>
    <property type="project" value="TreeGrafter"/>
</dbReference>
<dbReference type="PANTHER" id="PTHR31962">
    <property type="entry name" value="SPHINGOLIPID LONG CHAIN BASE-RESPONSIVE PROTEIN PIL1"/>
    <property type="match status" value="1"/>
</dbReference>
<dbReference type="InterPro" id="IPR027267">
    <property type="entry name" value="AH/BAR_dom_sf"/>
</dbReference>
<evidence type="ECO:0000313" key="3">
    <source>
        <dbReference type="EMBL" id="ETW75106.1"/>
    </source>
</evidence>
<evidence type="ECO:0008006" key="5">
    <source>
        <dbReference type="Google" id="ProtNLM"/>
    </source>
</evidence>
<feature type="compositionally biased region" description="Pro residues" evidence="2">
    <location>
        <begin position="544"/>
        <end position="573"/>
    </location>
</feature>
<evidence type="ECO:0000256" key="2">
    <source>
        <dbReference type="SAM" id="MobiDB-lite"/>
    </source>
</evidence>
<reference evidence="3 4" key="1">
    <citation type="journal article" date="2012" name="New Phytol.">
        <title>Insight into trade-off between wood decay and parasitism from the genome of a fungal forest pathogen.</title>
        <authorList>
            <person name="Olson A."/>
            <person name="Aerts A."/>
            <person name="Asiegbu F."/>
            <person name="Belbahri L."/>
            <person name="Bouzid O."/>
            <person name="Broberg A."/>
            <person name="Canback B."/>
            <person name="Coutinho P.M."/>
            <person name="Cullen D."/>
            <person name="Dalman K."/>
            <person name="Deflorio G."/>
            <person name="van Diepen L.T."/>
            <person name="Dunand C."/>
            <person name="Duplessis S."/>
            <person name="Durling M."/>
            <person name="Gonthier P."/>
            <person name="Grimwood J."/>
            <person name="Fossdal C.G."/>
            <person name="Hansson D."/>
            <person name="Henrissat B."/>
            <person name="Hietala A."/>
            <person name="Himmelstrand K."/>
            <person name="Hoffmeister D."/>
            <person name="Hogberg N."/>
            <person name="James T.Y."/>
            <person name="Karlsson M."/>
            <person name="Kohler A."/>
            <person name="Kues U."/>
            <person name="Lee Y.H."/>
            <person name="Lin Y.C."/>
            <person name="Lind M."/>
            <person name="Lindquist E."/>
            <person name="Lombard V."/>
            <person name="Lucas S."/>
            <person name="Lunden K."/>
            <person name="Morin E."/>
            <person name="Murat C."/>
            <person name="Park J."/>
            <person name="Raffaello T."/>
            <person name="Rouze P."/>
            <person name="Salamov A."/>
            <person name="Schmutz J."/>
            <person name="Solheim H."/>
            <person name="Stahlberg J."/>
            <person name="Velez H."/>
            <person name="de Vries R.P."/>
            <person name="Wiebenga A."/>
            <person name="Woodward S."/>
            <person name="Yakovlev I."/>
            <person name="Garbelotto M."/>
            <person name="Martin F."/>
            <person name="Grigoriev I.V."/>
            <person name="Stenlid J."/>
        </authorList>
    </citation>
    <scope>NUCLEOTIDE SEQUENCE [LARGE SCALE GENOMIC DNA]</scope>
    <source>
        <strain evidence="3 4">TC 32-1</strain>
    </source>
</reference>
<dbReference type="PANTHER" id="PTHR31962:SF6">
    <property type="entry name" value="EISOSOME COMPONENT PIL1-DOMAIN-CONTAINING PROTEIN"/>
    <property type="match status" value="1"/>
</dbReference>
<organism evidence="3 4">
    <name type="scientific">Heterobasidion irregulare (strain TC 32-1)</name>
    <dbReference type="NCBI Taxonomy" id="747525"/>
    <lineage>
        <taxon>Eukaryota</taxon>
        <taxon>Fungi</taxon>
        <taxon>Dikarya</taxon>
        <taxon>Basidiomycota</taxon>
        <taxon>Agaricomycotina</taxon>
        <taxon>Agaricomycetes</taxon>
        <taxon>Russulales</taxon>
        <taxon>Bondarzewiaceae</taxon>
        <taxon>Heterobasidion</taxon>
        <taxon>Heterobasidion annosum species complex</taxon>
    </lineage>
</organism>
<dbReference type="Proteomes" id="UP000030671">
    <property type="component" value="Unassembled WGS sequence"/>
</dbReference>
<protein>
    <recommendedName>
        <fullName evidence="5">Eisosome component PIL1-domain-containing protein</fullName>
    </recommendedName>
</protein>